<proteinExistence type="predicted"/>
<dbReference type="STRING" id="118168.MC7420_1326"/>
<dbReference type="Gene3D" id="2.120.10.30">
    <property type="entry name" value="TolB, C-terminal domain"/>
    <property type="match status" value="1"/>
</dbReference>
<dbReference type="InterPro" id="IPR001375">
    <property type="entry name" value="Peptidase_S9_cat"/>
</dbReference>
<dbReference type="PANTHER" id="PTHR43056:SF5">
    <property type="entry name" value="PEPTIDASE S9 PROLYL OLIGOPEPTIDASE CATALYTIC DOMAIN-CONTAINING PROTEIN"/>
    <property type="match status" value="1"/>
</dbReference>
<dbReference type="GO" id="GO:0006508">
    <property type="term" value="P:proteolysis"/>
    <property type="evidence" value="ECO:0007669"/>
    <property type="project" value="InterPro"/>
</dbReference>
<dbReference type="Pfam" id="PF07676">
    <property type="entry name" value="PD40"/>
    <property type="match status" value="1"/>
</dbReference>
<dbReference type="RefSeq" id="WP_006101118.1">
    <property type="nucleotide sequence ID" value="NZ_DS989849.1"/>
</dbReference>
<dbReference type="GO" id="GO:0008236">
    <property type="term" value="F:serine-type peptidase activity"/>
    <property type="evidence" value="ECO:0007669"/>
    <property type="project" value="InterPro"/>
</dbReference>
<dbReference type="EMBL" id="DS989849">
    <property type="protein sequence ID" value="EDX75408.1"/>
    <property type="molecule type" value="Genomic_DNA"/>
</dbReference>
<organism evidence="2 3">
    <name type="scientific">Coleofasciculus chthonoplastes PCC 7420</name>
    <dbReference type="NCBI Taxonomy" id="118168"/>
    <lineage>
        <taxon>Bacteria</taxon>
        <taxon>Bacillati</taxon>
        <taxon>Cyanobacteriota</taxon>
        <taxon>Cyanophyceae</taxon>
        <taxon>Coleofasciculales</taxon>
        <taxon>Coleofasciculaceae</taxon>
        <taxon>Coleofasciculus</taxon>
    </lineage>
</organism>
<dbReference type="Gene3D" id="3.40.50.1820">
    <property type="entry name" value="alpha/beta hydrolase"/>
    <property type="match status" value="1"/>
</dbReference>
<evidence type="ECO:0000259" key="1">
    <source>
        <dbReference type="Pfam" id="PF00326"/>
    </source>
</evidence>
<dbReference type="AlphaFoldDB" id="B4VRS7"/>
<name>B4VRS7_9CYAN</name>
<dbReference type="eggNOG" id="COG1506">
    <property type="taxonomic scope" value="Bacteria"/>
</dbReference>
<dbReference type="OrthoDB" id="108903at2"/>
<dbReference type="SUPFAM" id="SSF53474">
    <property type="entry name" value="alpha/beta-Hydrolases"/>
    <property type="match status" value="1"/>
</dbReference>
<dbReference type="Proteomes" id="UP000003835">
    <property type="component" value="Unassembled WGS sequence"/>
</dbReference>
<protein>
    <submittedName>
        <fullName evidence="2">Peptidase, S9A/B/C family, catalytic domain protein</fullName>
    </submittedName>
</protein>
<dbReference type="InterPro" id="IPR011659">
    <property type="entry name" value="WD40"/>
</dbReference>
<evidence type="ECO:0000313" key="3">
    <source>
        <dbReference type="Proteomes" id="UP000003835"/>
    </source>
</evidence>
<dbReference type="SUPFAM" id="SSF82171">
    <property type="entry name" value="DPP6 N-terminal domain-like"/>
    <property type="match status" value="1"/>
</dbReference>
<dbReference type="MEROPS" id="S09.074"/>
<feature type="domain" description="Peptidase S9 prolyl oligopeptidase catalytic" evidence="1">
    <location>
        <begin position="423"/>
        <end position="630"/>
    </location>
</feature>
<gene>
    <name evidence="2" type="ORF">MC7420_1326</name>
</gene>
<dbReference type="Pfam" id="PF00326">
    <property type="entry name" value="Peptidase_S9"/>
    <property type="match status" value="1"/>
</dbReference>
<dbReference type="PANTHER" id="PTHR43056">
    <property type="entry name" value="PEPTIDASE S9 PROLYL OLIGOPEPTIDASE"/>
    <property type="match status" value="1"/>
</dbReference>
<sequence>MTQPQLSPYGSWNSPIAAELIVAGTIGLGSITLDDTDTYWIEARPMEAGRNVIVRRQENGAIADITPSSFNVRTRVHEYGGGAYTVKDGIIYFANYQDQRLYQQTGDAEPQPITPESGGTLRYADVVIDSQRQRLICVREDHSDEGKEPINTLVSIPLNNRNDIQIIATGNDFYASPRLSPDGSQLTWLTWNHPNMPWDGTQLWVASIQGNGLLGEAKCIAGGVDESIFKPEWSPDGTLYFVWDRTGWWNLYRWNQQGIEPLCEMEAEFGLPQWVFGMSTYGISSRDRLICAYTVQGRWRLGSIDLQTKQFNPIETPYTSISSVQVTEDRVVFIGGSATEPTAVVQMDVASQQIEVLRQSTTLEIDKGYLSIPEAIAFPTENGQTAYGFFYPPQNKDYQAPETEKPPLIVKSHGGPTASTSSTFNLKIQYWTSRGFAFLDVNYGGSTGYGREYRQRLQNQWGIVDVDDCANGAKYLAEQGFVDGERLAIAGGSAGGYTTLAALTFRDVFKAGASYYGVSDLETLATDTHKFESRYLDGLIGAYPERQDLYKARSPIHFTDKLSCPVIFFQGLEDKVVPPNQAETMVEALKAKGLPVAYITYPEEQHGFRRAENIKRTLEAELYFYSRIFGFELAEPIEPVAIDNF</sequence>
<accession>B4VRS7</accession>
<dbReference type="InterPro" id="IPR029058">
    <property type="entry name" value="AB_hydrolase_fold"/>
</dbReference>
<reference evidence="2 3" key="1">
    <citation type="submission" date="2008-07" db="EMBL/GenBank/DDBJ databases">
        <authorList>
            <person name="Tandeau de Marsac N."/>
            <person name="Ferriera S."/>
            <person name="Johnson J."/>
            <person name="Kravitz S."/>
            <person name="Beeson K."/>
            <person name="Sutton G."/>
            <person name="Rogers Y.-H."/>
            <person name="Friedman R."/>
            <person name="Frazier M."/>
            <person name="Venter J.C."/>
        </authorList>
    </citation>
    <scope>NUCLEOTIDE SEQUENCE [LARGE SCALE GENOMIC DNA]</scope>
    <source>
        <strain evidence="2 3">PCC 7420</strain>
    </source>
</reference>
<evidence type="ECO:0000313" key="2">
    <source>
        <dbReference type="EMBL" id="EDX75408.1"/>
    </source>
</evidence>
<dbReference type="HOGENOM" id="CLU_012236_1_0_3"/>
<keyword evidence="3" id="KW-1185">Reference proteome</keyword>
<dbReference type="InterPro" id="IPR050585">
    <property type="entry name" value="Xaa-Pro_dipeptidyl-ppase/CocE"/>
</dbReference>
<dbReference type="InterPro" id="IPR011042">
    <property type="entry name" value="6-blade_b-propeller_TolB-like"/>
</dbReference>